<evidence type="ECO:0000313" key="2">
    <source>
        <dbReference type="EMBL" id="GET87600.1"/>
    </source>
</evidence>
<reference evidence="2" key="1">
    <citation type="submission" date="2019-11" db="EMBL/GenBank/DDBJ databases">
        <title>Leishmania tarentolae CDS.</title>
        <authorList>
            <person name="Goto Y."/>
            <person name="Yamagishi J."/>
        </authorList>
    </citation>
    <scope>NUCLEOTIDE SEQUENCE [LARGE SCALE GENOMIC DNA]</scope>
    <source>
        <strain evidence="2">Parrot Tar II</strain>
    </source>
</reference>
<evidence type="ECO:0000313" key="3">
    <source>
        <dbReference type="Proteomes" id="UP000419144"/>
    </source>
</evidence>
<evidence type="ECO:0000256" key="1">
    <source>
        <dbReference type="SAM" id="MobiDB-lite"/>
    </source>
</evidence>
<dbReference type="VEuPathDB" id="TriTrypDB:LtaPh_1704500"/>
<feature type="compositionally biased region" description="Basic and acidic residues" evidence="1">
    <location>
        <begin position="1044"/>
        <end position="1053"/>
    </location>
</feature>
<dbReference type="Proteomes" id="UP000419144">
    <property type="component" value="Unassembled WGS sequence"/>
</dbReference>
<feature type="compositionally biased region" description="Basic and acidic residues" evidence="1">
    <location>
        <begin position="148"/>
        <end position="163"/>
    </location>
</feature>
<feature type="region of interest" description="Disordered" evidence="1">
    <location>
        <begin position="640"/>
        <end position="659"/>
    </location>
</feature>
<feature type="region of interest" description="Disordered" evidence="1">
    <location>
        <begin position="245"/>
        <end position="321"/>
    </location>
</feature>
<feature type="region of interest" description="Disordered" evidence="1">
    <location>
        <begin position="1192"/>
        <end position="1223"/>
    </location>
</feature>
<dbReference type="OrthoDB" id="267461at2759"/>
<keyword evidence="3" id="KW-1185">Reference proteome</keyword>
<feature type="compositionally biased region" description="Basic and acidic residues" evidence="1">
    <location>
        <begin position="7"/>
        <end position="18"/>
    </location>
</feature>
<feature type="compositionally biased region" description="Low complexity" evidence="1">
    <location>
        <begin position="106"/>
        <end position="122"/>
    </location>
</feature>
<dbReference type="EMBL" id="BLBS01000022">
    <property type="protein sequence ID" value="GET87600.1"/>
    <property type="molecule type" value="Genomic_DNA"/>
</dbReference>
<accession>A0A640KD30</accession>
<name>A0A640KD30_LEITA</name>
<feature type="compositionally biased region" description="Polar residues" evidence="1">
    <location>
        <begin position="854"/>
        <end position="874"/>
    </location>
</feature>
<sequence>MSRLPHFRSDSDVHRDEESSQSMSQVQARPAIRLDTSLSFISTTSIRAGTTSGPASPLLTTLGGDSIHDIWSSGATVSSPTLFHTRDVNVEASGQHRLQSLKASRSRAVSDSRSACSFSKPFSQPPPPPSQPQHQPFSRSLLPCSPSLRRDYGVHSQPEHGEQAHCLAPEEDGDKLKILESEATVMIRPSDPRPCGSDADGEPDVRSQRVMSATVSPAPRHAVTLPNDFEDVVSMPLSEEAVRCDAEASKGGGSNYATHDDGFGKLSFDNNTQEGDTEDDARGMPSATPPPRRAFVLSRRYSSTDMESDVRVDDEQPPRTVVEEAKRCTPTRMAHADFAADAPRGSTILVMDNEDEDDEFAFTGVQSTAAVITRANAHLPTTTHAPLAEGPSVSPMPPDGHLVAEVVVEKTEKDAQHHAALSTHRAFAADRDSLSNHSGSLSRGDSDMMSPLPRPVPHTAQDTSASKKPSPAHAREEGCKEGPEVLRAVCGDAGRATEQQKQQRADTTAILADKSAGATVNTTTATTATATSTLPVSSTFASERQATSRIPTELDAETSFLSAADGDPVRGTPLNSFMALNSTAGPSLSATATATSSLWLVSGSTPTPLRRLRHGDREVSVTLRTQEGDADDTCRGIGAARTQGARAPTLAGEASATAAETAPDTVMELHESTHQLSVPAVNSREREQPIATVEGAHQHCSSSVPQFNAAHAAVSPTISAPSFSPEPARPQADACRLSWPPVAAGTDASPSVQLNFLAANDNTVGLVDLRSVPAPEATTTQRRYSIAIPPPFATASTLRRPSETALSISLPSSAESARVSEEVKELVRRAQAEVCRTRESLLSALREHRASFHLSETSPTATNRPSATATTPSAQLAAVSTTTCAPLSVSPTPTRIFPPSVVSMVAAEQSTPPSAALKTASVHTTRTLGELQSAATALRPQLRAAADAILRRLQGYDARDHGVLAMETVVRVTYFVLTRRYMPAPTWSLRTAEGALAATPMRASMVASGGGAATRFDGTHPLPHSVEGRRAVLLSGTPLGRHLRSSEAGEPRHRVAGTSSKLCETPPQQRLSFDADVTTKRGGGIGSPFPSSQLIGVTRPRDCNPLDADTADEDKHANPECCGRKATCISPSRTLERVMMLQQRRAEEEQYLQFYLTILEVFKQVFGERYAWRHLGATNASRHDCTIDVAKPAQKRRRTSSVAPSECSDLRSQAHATATEADAETTQLDVVNELNDVTGPLETLFPRLRQQYALVQRDKRDAAVPARKPAVVNTADLPTLPRTSSESALTEAAAAAVGLTHRPPPLDVLVYYRTFIESLREL</sequence>
<proteinExistence type="predicted"/>
<feature type="compositionally biased region" description="Low complexity" evidence="1">
    <location>
        <begin position="132"/>
        <end position="147"/>
    </location>
</feature>
<feature type="compositionally biased region" description="Low complexity" evidence="1">
    <location>
        <begin position="647"/>
        <end position="659"/>
    </location>
</feature>
<feature type="compositionally biased region" description="Basic and acidic residues" evidence="1">
    <location>
        <begin position="308"/>
        <end position="321"/>
    </location>
</feature>
<comment type="caution">
    <text evidence="2">The sequence shown here is derived from an EMBL/GenBank/DDBJ whole genome shotgun (WGS) entry which is preliminary data.</text>
</comment>
<feature type="region of interest" description="Disordered" evidence="1">
    <location>
        <begin position="1"/>
        <end position="30"/>
    </location>
</feature>
<gene>
    <name evidence="2" type="ORF">LtaPh_1704500</name>
</gene>
<feature type="region of interest" description="Disordered" evidence="1">
    <location>
        <begin position="426"/>
        <end position="480"/>
    </location>
</feature>
<feature type="compositionally biased region" description="Polar residues" evidence="1">
    <location>
        <begin position="1057"/>
        <end position="1066"/>
    </location>
</feature>
<protein>
    <submittedName>
        <fullName evidence="2">Uncharacterized protein</fullName>
    </submittedName>
</protein>
<feature type="region of interest" description="Disordered" evidence="1">
    <location>
        <begin position="93"/>
        <end position="172"/>
    </location>
</feature>
<feature type="region of interest" description="Disordered" evidence="1">
    <location>
        <begin position="1041"/>
        <end position="1066"/>
    </location>
</feature>
<feature type="region of interest" description="Disordered" evidence="1">
    <location>
        <begin position="852"/>
        <end position="874"/>
    </location>
</feature>
<organism evidence="2 3">
    <name type="scientific">Leishmania tarentolae</name>
    <name type="common">Sauroleishmania tarentolae</name>
    <dbReference type="NCBI Taxonomy" id="5689"/>
    <lineage>
        <taxon>Eukaryota</taxon>
        <taxon>Discoba</taxon>
        <taxon>Euglenozoa</taxon>
        <taxon>Kinetoplastea</taxon>
        <taxon>Metakinetoplastina</taxon>
        <taxon>Trypanosomatida</taxon>
        <taxon>Trypanosomatidae</taxon>
        <taxon>Leishmaniinae</taxon>
        <taxon>Leishmania</taxon>
        <taxon>lizard Leishmania</taxon>
    </lineage>
</organism>